<accession>A0A2S0WRN2</accession>
<dbReference type="InterPro" id="IPR016039">
    <property type="entry name" value="Thiolase-like"/>
</dbReference>
<keyword evidence="2 4" id="KW-0808">Transferase</keyword>
<dbReference type="InterPro" id="IPR020615">
    <property type="entry name" value="Thiolase_acyl_enz_int_AS"/>
</dbReference>
<evidence type="ECO:0000256" key="2">
    <source>
        <dbReference type="ARBA" id="ARBA00022679"/>
    </source>
</evidence>
<gene>
    <name evidence="5" type="ORF">C3E78_17680</name>
</gene>
<reference evidence="6" key="1">
    <citation type="submission" date="2018-01" db="EMBL/GenBank/DDBJ databases">
        <authorList>
            <person name="Li J."/>
        </authorList>
    </citation>
    <scope>NUCLEOTIDE SEQUENCE [LARGE SCALE GENOMIC DNA]</scope>
    <source>
        <strain evidence="6">592</strain>
    </source>
</reference>
<evidence type="ECO:0000256" key="4">
    <source>
        <dbReference type="RuleBase" id="RU003557"/>
    </source>
</evidence>
<evidence type="ECO:0000256" key="3">
    <source>
        <dbReference type="ARBA" id="ARBA00023315"/>
    </source>
</evidence>
<dbReference type="InterPro" id="IPR020613">
    <property type="entry name" value="Thiolase_CS"/>
</dbReference>
<organism evidence="5 6">
    <name type="scientific">Aeromicrobium chenweiae</name>
    <dbReference type="NCBI Taxonomy" id="2079793"/>
    <lineage>
        <taxon>Bacteria</taxon>
        <taxon>Bacillati</taxon>
        <taxon>Actinomycetota</taxon>
        <taxon>Actinomycetes</taxon>
        <taxon>Propionibacteriales</taxon>
        <taxon>Nocardioidaceae</taxon>
        <taxon>Aeromicrobium</taxon>
    </lineage>
</organism>
<dbReference type="RefSeq" id="WP_108580606.1">
    <property type="nucleotide sequence ID" value="NZ_CP026952.1"/>
</dbReference>
<dbReference type="InterPro" id="IPR020610">
    <property type="entry name" value="Thiolase_AS"/>
</dbReference>
<dbReference type="PANTHER" id="PTHR43365">
    <property type="entry name" value="BLR7806 PROTEIN"/>
    <property type="match status" value="1"/>
</dbReference>
<protein>
    <submittedName>
        <fullName evidence="5">Acetyl-CoA C-acetyltransferase</fullName>
    </submittedName>
</protein>
<dbReference type="EMBL" id="CP026952">
    <property type="protein sequence ID" value="AWB93894.1"/>
    <property type="molecule type" value="Genomic_DNA"/>
</dbReference>
<dbReference type="SUPFAM" id="SSF53901">
    <property type="entry name" value="Thiolase-like"/>
    <property type="match status" value="2"/>
</dbReference>
<keyword evidence="3 4" id="KW-0012">Acyltransferase</keyword>
<dbReference type="PROSITE" id="PS00737">
    <property type="entry name" value="THIOLASE_2"/>
    <property type="match status" value="1"/>
</dbReference>
<dbReference type="CDD" id="cd00751">
    <property type="entry name" value="thiolase"/>
    <property type="match status" value="1"/>
</dbReference>
<name>A0A2S0WRN2_9ACTN</name>
<proteinExistence type="inferred from homology"/>
<evidence type="ECO:0000313" key="5">
    <source>
        <dbReference type="EMBL" id="AWB93894.1"/>
    </source>
</evidence>
<dbReference type="InterPro" id="IPR002155">
    <property type="entry name" value="Thiolase"/>
</dbReference>
<keyword evidence="6" id="KW-1185">Reference proteome</keyword>
<dbReference type="InterPro" id="IPR020616">
    <property type="entry name" value="Thiolase_N"/>
</dbReference>
<dbReference type="Proteomes" id="UP000244384">
    <property type="component" value="Chromosome"/>
</dbReference>
<dbReference type="PROSITE" id="PS00098">
    <property type="entry name" value="THIOLASE_1"/>
    <property type="match status" value="1"/>
</dbReference>
<sequence>MTEAFVYDAIRTPRGRGKKSGSLHEVKPISLVTGLIDEIRKRNPTLDTDGIEDVVLGCVSPVGDQGADIAKTAALAAGLPDTVAGVQLNRFCASGLEAVNQASARVRSGWEDLILAGGVESMSRVPMASDGGAWAMDPQTAFDTDFVPQGIGADLIATVEGYSREDVDAFAAESQARAAKAIANGYFKNSVIPVKDASGLTILDHDEFVREGTTVESLSKLPPSFAQIGDQGGFDSVALEKYHWIEKIDHVHHAGNSSGIVDGAGLVLVGSEAAGERHGLTPRARILSAAVSGSEPTIMLTGPGPASLKALERAGLSIGDIDLLEINEAFAAVALRLMKDLGGYPHDQTNVNGGSIAMGHPLGATGAMLISTLIDELERRDQRYGLATLCVGGGMGIATVIERIR</sequence>
<dbReference type="Pfam" id="PF02803">
    <property type="entry name" value="Thiolase_C"/>
    <property type="match status" value="1"/>
</dbReference>
<dbReference type="GO" id="GO:0016747">
    <property type="term" value="F:acyltransferase activity, transferring groups other than amino-acyl groups"/>
    <property type="evidence" value="ECO:0007669"/>
    <property type="project" value="InterPro"/>
</dbReference>
<dbReference type="KEGG" id="aez:C3E78_17680"/>
<evidence type="ECO:0000313" key="6">
    <source>
        <dbReference type="Proteomes" id="UP000244384"/>
    </source>
</evidence>
<dbReference type="OrthoDB" id="4440515at2"/>
<dbReference type="Gene3D" id="3.40.47.10">
    <property type="match status" value="2"/>
</dbReference>
<dbReference type="PANTHER" id="PTHR43365:SF1">
    <property type="entry name" value="ACETYL-COA C-ACYLTRANSFERASE"/>
    <property type="match status" value="1"/>
</dbReference>
<dbReference type="InterPro" id="IPR020617">
    <property type="entry name" value="Thiolase_C"/>
</dbReference>
<dbReference type="Pfam" id="PF00108">
    <property type="entry name" value="Thiolase_N"/>
    <property type="match status" value="1"/>
</dbReference>
<dbReference type="NCBIfam" id="TIGR01930">
    <property type="entry name" value="AcCoA-C-Actrans"/>
    <property type="match status" value="1"/>
</dbReference>
<evidence type="ECO:0000256" key="1">
    <source>
        <dbReference type="ARBA" id="ARBA00010982"/>
    </source>
</evidence>
<dbReference type="PIRSF" id="PIRSF000429">
    <property type="entry name" value="Ac-CoA_Ac_transf"/>
    <property type="match status" value="1"/>
</dbReference>
<comment type="similarity">
    <text evidence="1 4">Belongs to the thiolase-like superfamily. Thiolase family.</text>
</comment>
<dbReference type="AlphaFoldDB" id="A0A2S0WRN2"/>
<dbReference type="PROSITE" id="PS00099">
    <property type="entry name" value="THIOLASE_3"/>
    <property type="match status" value="1"/>
</dbReference>
<dbReference type="NCBIfam" id="NF006090">
    <property type="entry name" value="PRK08242.1"/>
    <property type="match status" value="1"/>
</dbReference>
<accession>A0A5F2EN87</accession>